<accession>A0A7H0LFV8</accession>
<feature type="region of interest" description="Disordered" evidence="1">
    <location>
        <begin position="129"/>
        <end position="158"/>
    </location>
</feature>
<dbReference type="EMBL" id="CP061038">
    <property type="protein sequence ID" value="QNQ08561.1"/>
    <property type="molecule type" value="Genomic_DNA"/>
</dbReference>
<dbReference type="RefSeq" id="WP_187760889.1">
    <property type="nucleotide sequence ID" value="NZ_CP061038.1"/>
</dbReference>
<name>A0A7H0LFV8_9SPHN</name>
<feature type="chain" id="PRO_5028840272" evidence="2">
    <location>
        <begin position="19"/>
        <end position="158"/>
    </location>
</feature>
<keyword evidence="4" id="KW-1185">Reference proteome</keyword>
<dbReference type="AlphaFoldDB" id="A0A7H0LFV8"/>
<evidence type="ECO:0000256" key="2">
    <source>
        <dbReference type="SAM" id="SignalP"/>
    </source>
</evidence>
<sequence>MHTLLAALVAAAPIQATAPDVPVAASVPAPTETEAQREERYLRQQVAVDNARLQVEALRAEIKLKDELLVLARDRNAELYKIASEILARHAKRRSWEPFIQSSRVRLENLVQSYEDRLRAARVTEATLPPSVAAQMERELAPTNPADAQAKPVPTDPK</sequence>
<feature type="signal peptide" evidence="2">
    <location>
        <begin position="1"/>
        <end position="18"/>
    </location>
</feature>
<gene>
    <name evidence="3" type="ORF">H3Z74_17680</name>
</gene>
<reference evidence="3 4" key="1">
    <citation type="submission" date="2020-09" db="EMBL/GenBank/DDBJ databases">
        <title>Sphingomonas sp., a new species isolated from pork steak.</title>
        <authorList>
            <person name="Heidler von Heilborn D."/>
        </authorList>
    </citation>
    <scope>NUCLEOTIDE SEQUENCE [LARGE SCALE GENOMIC DNA]</scope>
    <source>
        <strain evidence="4">S8-3T</strain>
    </source>
</reference>
<evidence type="ECO:0000313" key="4">
    <source>
        <dbReference type="Proteomes" id="UP000516148"/>
    </source>
</evidence>
<organism evidence="3 4">
    <name type="scientific">Sphingomonas alpina</name>
    <dbReference type="NCBI Taxonomy" id="653931"/>
    <lineage>
        <taxon>Bacteria</taxon>
        <taxon>Pseudomonadati</taxon>
        <taxon>Pseudomonadota</taxon>
        <taxon>Alphaproteobacteria</taxon>
        <taxon>Sphingomonadales</taxon>
        <taxon>Sphingomonadaceae</taxon>
        <taxon>Sphingomonas</taxon>
    </lineage>
</organism>
<keyword evidence="2" id="KW-0732">Signal</keyword>
<dbReference type="Proteomes" id="UP000516148">
    <property type="component" value="Chromosome"/>
</dbReference>
<evidence type="ECO:0000256" key="1">
    <source>
        <dbReference type="SAM" id="MobiDB-lite"/>
    </source>
</evidence>
<protein>
    <submittedName>
        <fullName evidence="3">Uncharacterized protein</fullName>
    </submittedName>
</protein>
<evidence type="ECO:0000313" key="3">
    <source>
        <dbReference type="EMBL" id="QNQ08561.1"/>
    </source>
</evidence>
<dbReference type="KEGG" id="spap:H3Z74_17680"/>
<proteinExistence type="predicted"/>